<dbReference type="SUPFAM" id="SSF50978">
    <property type="entry name" value="WD40 repeat-like"/>
    <property type="match status" value="1"/>
</dbReference>
<name>A0A061EDH1_THECC</name>
<evidence type="ECO:0000313" key="5">
    <source>
        <dbReference type="Proteomes" id="UP000026915"/>
    </source>
</evidence>
<dbReference type="Gene3D" id="2.130.10.10">
    <property type="entry name" value="YVTN repeat-like/Quinoprotein amine dehydrogenase"/>
    <property type="match status" value="2"/>
</dbReference>
<evidence type="ECO:0000256" key="2">
    <source>
        <dbReference type="SAM" id="MobiDB-lite"/>
    </source>
</evidence>
<dbReference type="InterPro" id="IPR001680">
    <property type="entry name" value="WD40_rpt"/>
</dbReference>
<feature type="transmembrane region" description="Helical" evidence="3">
    <location>
        <begin position="351"/>
        <end position="370"/>
    </location>
</feature>
<dbReference type="InterPro" id="IPR045182">
    <property type="entry name" value="JINGUBANG-like"/>
</dbReference>
<keyword evidence="3" id="KW-0812">Transmembrane</keyword>
<dbReference type="PANTHER" id="PTHR22844">
    <property type="entry name" value="F-BOX AND WD40 DOMAIN PROTEIN"/>
    <property type="match status" value="1"/>
</dbReference>
<dbReference type="OMA" id="RCMATIT"/>
<dbReference type="InterPro" id="IPR015943">
    <property type="entry name" value="WD40/YVTN_repeat-like_dom_sf"/>
</dbReference>
<keyword evidence="3" id="KW-0472">Membrane</keyword>
<accession>A0A061EDH1</accession>
<protein>
    <submittedName>
        <fullName evidence="4">Transducin/WD40 repeat-like superfamily protein, putative</fullName>
    </submittedName>
</protein>
<dbReference type="eggNOG" id="KOG4155">
    <property type="taxonomic scope" value="Eukaryota"/>
</dbReference>
<dbReference type="STRING" id="3641.A0A061EDH1"/>
<sequence length="410" mass="46513">MVYIQIGSHIYIIYALTKMGLLPCHLSCYRDDESQSRSNHLHSESSNSSISSQSSLPSVPSLTPVSQHDQTPTIHHKCIATLKGHSYVFSLTLARKVLYSGSSNGEIQVWSQDFSEQDNPADNIVATSNTAAKSLVVLRDKLFSAHQDNKIRIWKIHNHLKQKYKCIATLPTLNDHLLRCFSKKNYVQVRRHRKSMWVHHVDTVSTLAISIDCSLLYSALWDRTFKVWRTSDFKCLESVQNAHDDAMNAIVLSKDSFVYTGSADKTFKRKQCQGSGNRHMVKVGALRGRTKAILCLAVVMDLTCSGSADETVRIWRRGTDKSYSCLAVLEGHRRPVKCLTAAVDGKLKLQVLLNLVLLTWFAVGVWTMILRSGKYGLQFSDFFLFPLLCDFIKWVFLAYTRLSSFRKIRN</sequence>
<evidence type="ECO:0000256" key="1">
    <source>
        <dbReference type="PROSITE-ProRule" id="PRU00221"/>
    </source>
</evidence>
<dbReference type="Proteomes" id="UP000026915">
    <property type="component" value="Chromosome 2"/>
</dbReference>
<feature type="region of interest" description="Disordered" evidence="2">
    <location>
        <begin position="36"/>
        <end position="69"/>
    </location>
</feature>
<keyword evidence="1" id="KW-0853">WD repeat</keyword>
<feature type="repeat" description="WD" evidence="1">
    <location>
        <begin position="197"/>
        <end position="238"/>
    </location>
</feature>
<evidence type="ECO:0000256" key="3">
    <source>
        <dbReference type="SAM" id="Phobius"/>
    </source>
</evidence>
<feature type="transmembrane region" description="Helical" evidence="3">
    <location>
        <begin position="382"/>
        <end position="400"/>
    </location>
</feature>
<gene>
    <name evidence="4" type="ORF">TCM_010159</name>
</gene>
<proteinExistence type="predicted"/>
<dbReference type="HOGENOM" id="CLU_671589_0_0_1"/>
<keyword evidence="5" id="KW-1185">Reference proteome</keyword>
<organism evidence="4 5">
    <name type="scientific">Theobroma cacao</name>
    <name type="common">Cacao</name>
    <name type="synonym">Cocoa</name>
    <dbReference type="NCBI Taxonomy" id="3641"/>
    <lineage>
        <taxon>Eukaryota</taxon>
        <taxon>Viridiplantae</taxon>
        <taxon>Streptophyta</taxon>
        <taxon>Embryophyta</taxon>
        <taxon>Tracheophyta</taxon>
        <taxon>Spermatophyta</taxon>
        <taxon>Magnoliopsida</taxon>
        <taxon>eudicotyledons</taxon>
        <taxon>Gunneridae</taxon>
        <taxon>Pentapetalae</taxon>
        <taxon>rosids</taxon>
        <taxon>malvids</taxon>
        <taxon>Malvales</taxon>
        <taxon>Malvaceae</taxon>
        <taxon>Byttnerioideae</taxon>
        <taxon>Theobroma</taxon>
    </lineage>
</organism>
<evidence type="ECO:0000313" key="4">
    <source>
        <dbReference type="EMBL" id="EOY00324.1"/>
    </source>
</evidence>
<dbReference type="PANTHER" id="PTHR22844:SF387">
    <property type="entry name" value="F3I6.5 PROTEIN"/>
    <property type="match status" value="1"/>
</dbReference>
<dbReference type="PROSITE" id="PS50082">
    <property type="entry name" value="WD_REPEATS_2"/>
    <property type="match status" value="1"/>
</dbReference>
<dbReference type="Gramene" id="EOY00324">
    <property type="protein sequence ID" value="EOY00324"/>
    <property type="gene ID" value="TCM_010159"/>
</dbReference>
<keyword evidence="3" id="KW-1133">Transmembrane helix</keyword>
<dbReference type="InParanoid" id="A0A061EDH1"/>
<dbReference type="Pfam" id="PF00400">
    <property type="entry name" value="WD40"/>
    <property type="match status" value="2"/>
</dbReference>
<dbReference type="InterPro" id="IPR036322">
    <property type="entry name" value="WD40_repeat_dom_sf"/>
</dbReference>
<dbReference type="AlphaFoldDB" id="A0A061EDH1"/>
<dbReference type="SMART" id="SM00320">
    <property type="entry name" value="WD40"/>
    <property type="match status" value="5"/>
</dbReference>
<feature type="compositionally biased region" description="Low complexity" evidence="2">
    <location>
        <begin position="44"/>
        <end position="67"/>
    </location>
</feature>
<reference evidence="4 5" key="1">
    <citation type="journal article" date="2013" name="Genome Biol.">
        <title>The genome sequence of the most widely cultivated cacao type and its use to identify candidate genes regulating pod color.</title>
        <authorList>
            <person name="Motamayor J.C."/>
            <person name="Mockaitis K."/>
            <person name="Schmutz J."/>
            <person name="Haiminen N."/>
            <person name="Iii D.L."/>
            <person name="Cornejo O."/>
            <person name="Findley S.D."/>
            <person name="Zheng P."/>
            <person name="Utro F."/>
            <person name="Royaert S."/>
            <person name="Saski C."/>
            <person name="Jenkins J."/>
            <person name="Podicheti R."/>
            <person name="Zhao M."/>
            <person name="Scheffler B.E."/>
            <person name="Stack J.C."/>
            <person name="Feltus F.A."/>
            <person name="Mustiga G.M."/>
            <person name="Amores F."/>
            <person name="Phillips W."/>
            <person name="Marelli J.P."/>
            <person name="May G.D."/>
            <person name="Shapiro H."/>
            <person name="Ma J."/>
            <person name="Bustamante C.D."/>
            <person name="Schnell R.J."/>
            <person name="Main D."/>
            <person name="Gilbert D."/>
            <person name="Parida L."/>
            <person name="Kuhn D.N."/>
        </authorList>
    </citation>
    <scope>NUCLEOTIDE SEQUENCE [LARGE SCALE GENOMIC DNA]</scope>
    <source>
        <strain evidence="5">cv. Matina 1-6</strain>
    </source>
</reference>
<dbReference type="EMBL" id="CM001880">
    <property type="protein sequence ID" value="EOY00324.1"/>
    <property type="molecule type" value="Genomic_DNA"/>
</dbReference>